<dbReference type="GO" id="GO:0007156">
    <property type="term" value="P:homophilic cell adhesion via plasma membrane adhesion molecules"/>
    <property type="evidence" value="ECO:0007669"/>
    <property type="project" value="InterPro"/>
</dbReference>
<keyword evidence="2" id="KW-0677">Repeat</keyword>
<dbReference type="PANTHER" id="PTHR24027">
    <property type="entry name" value="CADHERIN-23"/>
    <property type="match status" value="1"/>
</dbReference>
<dbReference type="GO" id="GO:0045296">
    <property type="term" value="F:cadherin binding"/>
    <property type="evidence" value="ECO:0007669"/>
    <property type="project" value="TreeGrafter"/>
</dbReference>
<dbReference type="PROSITE" id="PS00232">
    <property type="entry name" value="CADHERIN_1"/>
    <property type="match status" value="3"/>
</dbReference>
<keyword evidence="8" id="KW-1185">Reference proteome</keyword>
<dbReference type="InterPro" id="IPR002126">
    <property type="entry name" value="Cadherin-like_dom"/>
</dbReference>
<feature type="domain" description="Cadherin" evidence="6">
    <location>
        <begin position="529"/>
        <end position="628"/>
    </location>
</feature>
<dbReference type="PROSITE" id="PS50268">
    <property type="entry name" value="CADHERIN_2"/>
    <property type="match status" value="6"/>
</dbReference>
<keyword evidence="3 5" id="KW-0106">Calcium</keyword>
<dbReference type="GO" id="GO:0008013">
    <property type="term" value="F:beta-catenin binding"/>
    <property type="evidence" value="ECO:0007669"/>
    <property type="project" value="TreeGrafter"/>
</dbReference>
<evidence type="ECO:0000256" key="1">
    <source>
        <dbReference type="ARBA" id="ARBA00004370"/>
    </source>
</evidence>
<proteinExistence type="predicted"/>
<dbReference type="SUPFAM" id="SSF49313">
    <property type="entry name" value="Cadherin-like"/>
    <property type="match status" value="7"/>
</dbReference>
<protein>
    <submittedName>
        <fullName evidence="7">Cadherin-23</fullName>
    </submittedName>
</protein>
<feature type="domain" description="Cadherin" evidence="6">
    <location>
        <begin position="309"/>
        <end position="445"/>
    </location>
</feature>
<keyword evidence="4" id="KW-0472">Membrane</keyword>
<accession>A0A6A4W878</accession>
<dbReference type="Proteomes" id="UP000440578">
    <property type="component" value="Unassembled WGS sequence"/>
</dbReference>
<dbReference type="PANTHER" id="PTHR24027:SF438">
    <property type="entry name" value="CADHERIN 23"/>
    <property type="match status" value="1"/>
</dbReference>
<evidence type="ECO:0000256" key="5">
    <source>
        <dbReference type="PROSITE-ProRule" id="PRU00043"/>
    </source>
</evidence>
<feature type="domain" description="Cadherin" evidence="6">
    <location>
        <begin position="82"/>
        <end position="200"/>
    </location>
</feature>
<dbReference type="CDD" id="cd11304">
    <property type="entry name" value="Cadherin_repeat"/>
    <property type="match status" value="5"/>
</dbReference>
<dbReference type="InterPro" id="IPR015919">
    <property type="entry name" value="Cadherin-like_sf"/>
</dbReference>
<evidence type="ECO:0000313" key="8">
    <source>
        <dbReference type="Proteomes" id="UP000440578"/>
    </source>
</evidence>
<comment type="caution">
    <text evidence="7">The sequence shown here is derived from an EMBL/GenBank/DDBJ whole genome shotgun (WGS) entry which is preliminary data.</text>
</comment>
<dbReference type="Pfam" id="PF00028">
    <property type="entry name" value="Cadherin"/>
    <property type="match status" value="2"/>
</dbReference>
<comment type="subcellular location">
    <subcellularLocation>
        <location evidence="1">Membrane</location>
    </subcellularLocation>
</comment>
<dbReference type="EMBL" id="VIIS01001391">
    <property type="protein sequence ID" value="KAF0299162.1"/>
    <property type="molecule type" value="Genomic_DNA"/>
</dbReference>
<dbReference type="InterPro" id="IPR020894">
    <property type="entry name" value="Cadherin_CS"/>
</dbReference>
<dbReference type="GO" id="GO:0005509">
    <property type="term" value="F:calcium ion binding"/>
    <property type="evidence" value="ECO:0007669"/>
    <property type="project" value="UniProtKB-UniRule"/>
</dbReference>
<dbReference type="InterPro" id="IPR039808">
    <property type="entry name" value="Cadherin"/>
</dbReference>
<dbReference type="GO" id="GO:0016342">
    <property type="term" value="C:catenin complex"/>
    <property type="evidence" value="ECO:0007669"/>
    <property type="project" value="TreeGrafter"/>
</dbReference>
<organism evidence="7 8">
    <name type="scientific">Amphibalanus amphitrite</name>
    <name type="common">Striped barnacle</name>
    <name type="synonym">Balanus amphitrite</name>
    <dbReference type="NCBI Taxonomy" id="1232801"/>
    <lineage>
        <taxon>Eukaryota</taxon>
        <taxon>Metazoa</taxon>
        <taxon>Ecdysozoa</taxon>
        <taxon>Arthropoda</taxon>
        <taxon>Crustacea</taxon>
        <taxon>Multicrustacea</taxon>
        <taxon>Cirripedia</taxon>
        <taxon>Thoracica</taxon>
        <taxon>Thoracicalcarea</taxon>
        <taxon>Balanomorpha</taxon>
        <taxon>Balanoidea</taxon>
        <taxon>Balanidae</taxon>
        <taxon>Amphibalaninae</taxon>
        <taxon>Amphibalanus</taxon>
    </lineage>
</organism>
<feature type="domain" description="Cadherin" evidence="6">
    <location>
        <begin position="30"/>
        <end position="81"/>
    </location>
</feature>
<feature type="domain" description="Cadherin" evidence="6">
    <location>
        <begin position="201"/>
        <end position="314"/>
    </location>
</feature>
<dbReference type="OrthoDB" id="6379298at2759"/>
<name>A0A6A4W878_AMPAM</name>
<dbReference type="Gene3D" id="2.60.40.60">
    <property type="entry name" value="Cadherins"/>
    <property type="match status" value="7"/>
</dbReference>
<gene>
    <name evidence="7" type="primary">Cdh23_1</name>
    <name evidence="7" type="ORF">FJT64_003575</name>
</gene>
<evidence type="ECO:0000256" key="4">
    <source>
        <dbReference type="ARBA" id="ARBA00023136"/>
    </source>
</evidence>
<evidence type="ECO:0000259" key="6">
    <source>
        <dbReference type="PROSITE" id="PS50268"/>
    </source>
</evidence>
<dbReference type="PRINTS" id="PR00205">
    <property type="entry name" value="CADHERIN"/>
</dbReference>
<evidence type="ECO:0000256" key="3">
    <source>
        <dbReference type="ARBA" id="ARBA00022837"/>
    </source>
</evidence>
<dbReference type="GO" id="GO:0016477">
    <property type="term" value="P:cell migration"/>
    <property type="evidence" value="ECO:0007669"/>
    <property type="project" value="TreeGrafter"/>
</dbReference>
<sequence>MTDIETFYEGYDDVFKRTSTTKDGKPACQLRLLKVLDYETRPLYKLTITVKDTPDVRGTTFNSSVTVFVNVQDVGDSPPRWLLPPMASSVDENTNKGSELFTVQAIDGDTSVDNNITYSIISEDPEGFVEMVDPTTGKVTLKKDLDREDPDLIDRGFINVVLQARESPKSDPDQACSNITCVNGTALITVNDLEDKSPEFENTSMQADFAENKTGNLDLTVTVTDKDATFQNNYITLSLEGAQKDVFQLQQSSGSGQLQTTIAVVDKDYMDYEQEDHRIITLTVVATGSDPSSPKASATVTVHLTDVNDNSPQFAEVLEETKGAEVPAHITADDADSMAKLEFSIDWDATKAYKDNVQVDRTEYDYTDLFQLSADSSGKAATLRVSPAGAPDREQMDTITLRVVVTDTATESGTDQAAGEWRNTAHQLSDLTVKILDVNDNSPQFQDMADRTFNVTENMPKTSIINQPILATDIDENATITYSVTGNPPPYLQRHRISIVVLDQNDNGPEWLEVPSDVDGLNVTENVKGAAVYTLTATDIDDGPEYNKITYSLSAAAMKNFTVDGETGEISVKKDAHLDREVLADQNFVMTIQVFAGDFCDEDGNCAHKVENLLRVTVLDDNDSPPQFPDQDGYLFDEPETTKSDTQLVGVAASDADQADSPASTLTYRLLDTAASKTGCPDSVQQLFTVETSGKEALVRAGRDLQDCWGVYNITLGATDGEEPFNSGTKQYQVQYSTHLQYQEGDYNTHQ</sequence>
<evidence type="ECO:0000313" key="7">
    <source>
        <dbReference type="EMBL" id="KAF0299162.1"/>
    </source>
</evidence>
<evidence type="ECO:0000256" key="2">
    <source>
        <dbReference type="ARBA" id="ARBA00022737"/>
    </source>
</evidence>
<feature type="domain" description="Cadherin" evidence="6">
    <location>
        <begin position="630"/>
        <end position="735"/>
    </location>
</feature>
<dbReference type="SMART" id="SM00112">
    <property type="entry name" value="CA"/>
    <property type="match status" value="5"/>
</dbReference>
<reference evidence="7 8" key="1">
    <citation type="submission" date="2019-07" db="EMBL/GenBank/DDBJ databases">
        <title>Draft genome assembly of a fouling barnacle, Amphibalanus amphitrite (Darwin, 1854): The first reference genome for Thecostraca.</title>
        <authorList>
            <person name="Kim W."/>
        </authorList>
    </citation>
    <scope>NUCLEOTIDE SEQUENCE [LARGE SCALE GENOMIC DNA]</scope>
    <source>
        <strain evidence="7">SNU_AA5</strain>
        <tissue evidence="7">Soma without cirri and trophi</tissue>
    </source>
</reference>
<dbReference type="AlphaFoldDB" id="A0A6A4W878"/>